<accession>A0ABZ2PKG9</accession>
<feature type="compositionally biased region" description="Acidic residues" evidence="1">
    <location>
        <begin position="370"/>
        <end position="382"/>
    </location>
</feature>
<dbReference type="Proteomes" id="UP001432000">
    <property type="component" value="Chromosome"/>
</dbReference>
<dbReference type="EMBL" id="CP147846">
    <property type="protein sequence ID" value="WXG66876.1"/>
    <property type="molecule type" value="Genomic_DNA"/>
</dbReference>
<dbReference type="CDD" id="cd00085">
    <property type="entry name" value="HNHc"/>
    <property type="match status" value="1"/>
</dbReference>
<feature type="compositionally biased region" description="Basic and acidic residues" evidence="1">
    <location>
        <begin position="618"/>
        <end position="629"/>
    </location>
</feature>
<organism evidence="3 4">
    <name type="scientific">Rhodococcus sovatensis</name>
    <dbReference type="NCBI Taxonomy" id="1805840"/>
    <lineage>
        <taxon>Bacteria</taxon>
        <taxon>Bacillati</taxon>
        <taxon>Actinomycetota</taxon>
        <taxon>Actinomycetes</taxon>
        <taxon>Mycobacteriales</taxon>
        <taxon>Nocardiaceae</taxon>
        <taxon>Rhodococcus</taxon>
    </lineage>
</organism>
<dbReference type="Gene3D" id="1.10.30.50">
    <property type="match status" value="1"/>
</dbReference>
<feature type="region of interest" description="Disordered" evidence="1">
    <location>
        <begin position="327"/>
        <end position="426"/>
    </location>
</feature>
<dbReference type="InterPro" id="IPR003615">
    <property type="entry name" value="HNH_nuc"/>
</dbReference>
<dbReference type="InterPro" id="IPR003870">
    <property type="entry name" value="DUF222"/>
</dbReference>
<evidence type="ECO:0000313" key="3">
    <source>
        <dbReference type="EMBL" id="WXG66876.1"/>
    </source>
</evidence>
<name>A0ABZ2PKG9_9NOCA</name>
<evidence type="ECO:0000256" key="1">
    <source>
        <dbReference type="SAM" id="MobiDB-lite"/>
    </source>
</evidence>
<protein>
    <submittedName>
        <fullName evidence="3">DUF222 domain-containing protein</fullName>
    </submittedName>
</protein>
<evidence type="ECO:0000313" key="4">
    <source>
        <dbReference type="Proteomes" id="UP001432000"/>
    </source>
</evidence>
<evidence type="ECO:0000259" key="2">
    <source>
        <dbReference type="Pfam" id="PF02720"/>
    </source>
</evidence>
<feature type="compositionally biased region" description="Low complexity" evidence="1">
    <location>
        <begin position="331"/>
        <end position="355"/>
    </location>
</feature>
<dbReference type="RefSeq" id="WP_338886314.1">
    <property type="nucleotide sequence ID" value="NZ_CP147846.1"/>
</dbReference>
<keyword evidence="4" id="KW-1185">Reference proteome</keyword>
<proteinExistence type="predicted"/>
<dbReference type="Pfam" id="PF02720">
    <property type="entry name" value="DUF222"/>
    <property type="match status" value="1"/>
</dbReference>
<sequence length="667" mass="71573">MPGSFAGAFAAYAGPQKEPAIDGSLLSEISDVAVIENQACARKVAVAATIWDSCIHQTIQVGEHITDAGNYASSEIAATLGCSKTVADTYSEIGMDLRLRFPAIRASFESGELDLQRVRAIYRVTNPYSVDAVERAEAEILTAATRLSPGPLATEINAIMHRCAPEEAAELRKDLTRLTGVRYRDKDMIATIEANLEAADAAACWQLINEMADTLCPRDPRTRGQRRAAAYTALMRRETYVACTCEPDGDHPCTANPVLPDHRQPLTNITIDIDTLLGLADLPAYLAGHGDIDADYARELAENSDLQIILTEALDLARELGHITSEHTDCSADSSEAAASADKTTADKTTAAETTAADDRSSHCQSANGSDDEPTEDVDPEAESTNRPTAHLTFHPLGRGRRRRGMRLPKPAPSPTPRRTGAPSESHEGRYTFIAALEQAIAANPALAIALYPDGHGGFDAPPPGALLYRPGAQLAELVRQRDRTCRHPGCHVPASNCEIDHVVPYHHRNPARGGWTILTNLHCLCKYHHSLKTMGAWTPTMLAGAAEYWTSSSGTTAVTVPGSSYGTTNFVEESLVPHVPRKRRPRSAAELVTTTEPAAESVPTASVGTEKVGTETGRGETGRGEVHAKQPRTQLDPIVECSASMGIAIGLTVGVQISRHRRGAPF</sequence>
<feature type="region of interest" description="Disordered" evidence="1">
    <location>
        <begin position="578"/>
        <end position="631"/>
    </location>
</feature>
<gene>
    <name evidence="3" type="ORF">WDS16_16540</name>
</gene>
<feature type="domain" description="DUF222" evidence="2">
    <location>
        <begin position="50"/>
        <end position="318"/>
    </location>
</feature>
<reference evidence="3 4" key="1">
    <citation type="submission" date="2024-03" db="EMBL/GenBank/DDBJ databases">
        <title>Natural products discovery in diverse microorganisms through a two-stage MS feature dereplication strategy.</title>
        <authorList>
            <person name="Zhang R."/>
        </authorList>
    </citation>
    <scope>NUCLEOTIDE SEQUENCE [LARGE SCALE GENOMIC DNA]</scope>
    <source>
        <strain evidence="3 4">18930</strain>
    </source>
</reference>
<feature type="compositionally biased region" description="Basic residues" evidence="1">
    <location>
        <begin position="398"/>
        <end position="407"/>
    </location>
</feature>